<organism evidence="4 5">
    <name type="scientific">Flemingia macrophylla</name>
    <dbReference type="NCBI Taxonomy" id="520843"/>
    <lineage>
        <taxon>Eukaryota</taxon>
        <taxon>Viridiplantae</taxon>
        <taxon>Streptophyta</taxon>
        <taxon>Embryophyta</taxon>
        <taxon>Tracheophyta</taxon>
        <taxon>Spermatophyta</taxon>
        <taxon>Magnoliopsida</taxon>
        <taxon>eudicotyledons</taxon>
        <taxon>Gunneridae</taxon>
        <taxon>Pentapetalae</taxon>
        <taxon>rosids</taxon>
        <taxon>fabids</taxon>
        <taxon>Fabales</taxon>
        <taxon>Fabaceae</taxon>
        <taxon>Papilionoideae</taxon>
        <taxon>50 kb inversion clade</taxon>
        <taxon>NPAAA clade</taxon>
        <taxon>indigoferoid/millettioid clade</taxon>
        <taxon>Phaseoleae</taxon>
        <taxon>Flemingia</taxon>
    </lineage>
</organism>
<evidence type="ECO:0000313" key="4">
    <source>
        <dbReference type="EMBL" id="KAL2319156.1"/>
    </source>
</evidence>
<keyword evidence="5" id="KW-1185">Reference proteome</keyword>
<reference evidence="4 5" key="1">
    <citation type="submission" date="2024-08" db="EMBL/GenBank/DDBJ databases">
        <title>Insights into the chromosomal genome structure of Flemingia macrophylla.</title>
        <authorList>
            <person name="Ding Y."/>
            <person name="Zhao Y."/>
            <person name="Bi W."/>
            <person name="Wu M."/>
            <person name="Zhao G."/>
            <person name="Gong Y."/>
            <person name="Li W."/>
            <person name="Zhang P."/>
        </authorList>
    </citation>
    <scope>NUCLEOTIDE SEQUENCE [LARGE SCALE GENOMIC DNA]</scope>
    <source>
        <strain evidence="4">DYQJB</strain>
        <tissue evidence="4">Leaf</tissue>
    </source>
</reference>
<dbReference type="GO" id="GO:0008270">
    <property type="term" value="F:zinc ion binding"/>
    <property type="evidence" value="ECO:0007669"/>
    <property type="project" value="UniProtKB-KW"/>
</dbReference>
<feature type="region of interest" description="Disordered" evidence="2">
    <location>
        <begin position="18"/>
        <end position="57"/>
    </location>
</feature>
<protein>
    <recommendedName>
        <fullName evidence="3">CCHC-type domain-containing protein</fullName>
    </recommendedName>
</protein>
<evidence type="ECO:0000256" key="2">
    <source>
        <dbReference type="SAM" id="MobiDB-lite"/>
    </source>
</evidence>
<name>A0ABD1L6N0_9FABA</name>
<dbReference type="Proteomes" id="UP001603857">
    <property type="component" value="Unassembled WGS sequence"/>
</dbReference>
<dbReference type="Gene3D" id="4.10.60.10">
    <property type="entry name" value="Zinc finger, CCHC-type"/>
    <property type="match status" value="1"/>
</dbReference>
<keyword evidence="1" id="KW-0863">Zinc-finger</keyword>
<dbReference type="InterPro" id="IPR001878">
    <property type="entry name" value="Znf_CCHC"/>
</dbReference>
<evidence type="ECO:0000313" key="5">
    <source>
        <dbReference type="Proteomes" id="UP001603857"/>
    </source>
</evidence>
<evidence type="ECO:0000259" key="3">
    <source>
        <dbReference type="PROSITE" id="PS50158"/>
    </source>
</evidence>
<dbReference type="EMBL" id="JBGMDY010000011">
    <property type="protein sequence ID" value="KAL2319156.1"/>
    <property type="molecule type" value="Genomic_DNA"/>
</dbReference>
<keyword evidence="1" id="KW-0479">Metal-binding</keyword>
<gene>
    <name evidence="4" type="ORF">Fmac_033032</name>
</gene>
<feature type="compositionally biased region" description="Basic and acidic residues" evidence="2">
    <location>
        <begin position="119"/>
        <end position="130"/>
    </location>
</feature>
<dbReference type="InterPro" id="IPR036875">
    <property type="entry name" value="Znf_CCHC_sf"/>
</dbReference>
<evidence type="ECO:0000256" key="1">
    <source>
        <dbReference type="PROSITE-ProRule" id="PRU00047"/>
    </source>
</evidence>
<comment type="caution">
    <text evidence="4">The sequence shown here is derived from an EMBL/GenBank/DDBJ whole genome shotgun (WGS) entry which is preliminary data.</text>
</comment>
<keyword evidence="1" id="KW-0862">Zinc</keyword>
<feature type="domain" description="CCHC-type" evidence="3">
    <location>
        <begin position="97"/>
        <end position="112"/>
    </location>
</feature>
<feature type="compositionally biased region" description="Basic and acidic residues" evidence="2">
    <location>
        <begin position="18"/>
        <end position="27"/>
    </location>
</feature>
<dbReference type="SMART" id="SM00343">
    <property type="entry name" value="ZnF_C2HC"/>
    <property type="match status" value="1"/>
</dbReference>
<accession>A0ABD1L6N0</accession>
<dbReference type="AlphaFoldDB" id="A0ABD1L6N0"/>
<dbReference type="PROSITE" id="PS50158">
    <property type="entry name" value="ZF_CCHC"/>
    <property type="match status" value="1"/>
</dbReference>
<sequence>MTSAELFGKLREYEMDMTRMADEEQKDKKVKGLTLKTSLDSSENESSSCESESEQDEMNLMVRKFKRFMRKNNNKRKFNSSRKIFKKTENTPVKFTCYECGRIGHIKSECPNKRSNNTDQKKSENDERKKEKFKMKRAYIAWDDNDVSTTSESEEEEEQANLCLMMRHEFDNEVSSDSEPSTHDYNELHDAFYELYKEAKRMKNLNKVLKKNVAELEEELSF</sequence>
<dbReference type="Pfam" id="PF00098">
    <property type="entry name" value="zf-CCHC"/>
    <property type="match status" value="1"/>
</dbReference>
<proteinExistence type="predicted"/>
<feature type="region of interest" description="Disordered" evidence="2">
    <location>
        <begin position="108"/>
        <end position="130"/>
    </location>
</feature>
<dbReference type="SUPFAM" id="SSF57756">
    <property type="entry name" value="Retrovirus zinc finger-like domains"/>
    <property type="match status" value="1"/>
</dbReference>